<dbReference type="EMBL" id="FOKG01000014">
    <property type="protein sequence ID" value="SFB49540.1"/>
    <property type="molecule type" value="Genomic_DNA"/>
</dbReference>
<keyword evidence="4" id="KW-1185">Reference proteome</keyword>
<keyword evidence="3" id="KW-0645">Protease</keyword>
<dbReference type="CDD" id="cd02253">
    <property type="entry name" value="DmpA"/>
    <property type="match status" value="1"/>
</dbReference>
<comment type="similarity">
    <text evidence="1">Belongs to the peptidase S58 family.</text>
</comment>
<dbReference type="Pfam" id="PF03576">
    <property type="entry name" value="Peptidase_S58"/>
    <property type="match status" value="1"/>
</dbReference>
<dbReference type="InterPro" id="IPR005321">
    <property type="entry name" value="Peptidase_S58_DmpA"/>
</dbReference>
<dbReference type="InterPro" id="IPR016117">
    <property type="entry name" value="ArgJ-like_dom_sf"/>
</dbReference>
<organism evidence="3 4">
    <name type="scientific">Amycolatopsis marina</name>
    <dbReference type="NCBI Taxonomy" id="490629"/>
    <lineage>
        <taxon>Bacteria</taxon>
        <taxon>Bacillati</taxon>
        <taxon>Actinomycetota</taxon>
        <taxon>Actinomycetes</taxon>
        <taxon>Pseudonocardiales</taxon>
        <taxon>Pseudonocardiaceae</taxon>
        <taxon>Amycolatopsis</taxon>
    </lineage>
</organism>
<accession>A0A1I1BM42</accession>
<evidence type="ECO:0000313" key="4">
    <source>
        <dbReference type="Proteomes" id="UP000243799"/>
    </source>
</evidence>
<keyword evidence="3" id="KW-0378">Hydrolase</keyword>
<evidence type="ECO:0000256" key="2">
    <source>
        <dbReference type="SAM" id="MobiDB-lite"/>
    </source>
</evidence>
<protein>
    <submittedName>
        <fullName evidence="3">L-aminopeptidase/D-esterase</fullName>
    </submittedName>
</protein>
<dbReference type="RefSeq" id="WP_091675197.1">
    <property type="nucleotide sequence ID" value="NZ_FOKG01000014.1"/>
</dbReference>
<sequence>MTNNDSSGGRPRGRDLGLRFSGVPGPYNAITDVPGVEVGYETLVSEDGALVSGEGPVRTGVTAILPLGRDGVGRSCPAGWFSLNGNGELTGTAWVDEVGAISLPIGITNTHAVGAVHRGIIEWSAKQNPELKRRWLLPVVGETWDGYLNDIYGRHITPELTWSALDNASGGSVQEGSVGGGTGMNCYEFKGGTGTSSRVVTVGSRQYTMAVLMQANFGARRELMLTGRPLGKLLADDNPIADPSWLAPAGAGSCITIVATDAPLLPGQCKALARRVPLGLARTGTTGSHFSGDLFLAFSTANVGMLDSSLDTATQGDIRNLEFLSWGSMDALYEALVQAVEESIANVLAASTTMIGRDGHRSPGFPTDRLPELMESAFSDPA</sequence>
<keyword evidence="3" id="KW-0031">Aminopeptidase</keyword>
<dbReference type="OrthoDB" id="9770388at2"/>
<feature type="region of interest" description="Disordered" evidence="2">
    <location>
        <begin position="359"/>
        <end position="382"/>
    </location>
</feature>
<dbReference type="Gene3D" id="3.60.70.12">
    <property type="entry name" value="L-amino peptidase D-ALA esterase/amidase"/>
    <property type="match status" value="1"/>
</dbReference>
<proteinExistence type="inferred from homology"/>
<reference evidence="4" key="1">
    <citation type="submission" date="2016-10" db="EMBL/GenBank/DDBJ databases">
        <authorList>
            <person name="Varghese N."/>
            <person name="Submissions S."/>
        </authorList>
    </citation>
    <scope>NUCLEOTIDE SEQUENCE [LARGE SCALE GENOMIC DNA]</scope>
    <source>
        <strain evidence="4">CGMCC 4.3568</strain>
    </source>
</reference>
<dbReference type="SUPFAM" id="SSF56266">
    <property type="entry name" value="DmpA/ArgJ-like"/>
    <property type="match status" value="1"/>
</dbReference>
<name>A0A1I1BM42_9PSEU</name>
<dbReference type="PANTHER" id="PTHR36512">
    <property type="entry name" value="D-AMINOPEPTIDASE"/>
    <property type="match status" value="1"/>
</dbReference>
<dbReference type="PANTHER" id="PTHR36512:SF3">
    <property type="entry name" value="BLR5678 PROTEIN"/>
    <property type="match status" value="1"/>
</dbReference>
<dbReference type="Proteomes" id="UP000243799">
    <property type="component" value="Unassembled WGS sequence"/>
</dbReference>
<gene>
    <name evidence="3" type="ORF">SAMN05216266_11456</name>
</gene>
<dbReference type="GO" id="GO:0004177">
    <property type="term" value="F:aminopeptidase activity"/>
    <property type="evidence" value="ECO:0007669"/>
    <property type="project" value="UniProtKB-KW"/>
</dbReference>
<dbReference type="AlphaFoldDB" id="A0A1I1BM42"/>
<evidence type="ECO:0000256" key="1">
    <source>
        <dbReference type="ARBA" id="ARBA00007068"/>
    </source>
</evidence>
<evidence type="ECO:0000313" key="3">
    <source>
        <dbReference type="EMBL" id="SFB49540.1"/>
    </source>
</evidence>